<reference evidence="1" key="1">
    <citation type="submission" date="2018-05" db="EMBL/GenBank/DDBJ databases">
        <title>Draft genome of Mucuna pruriens seed.</title>
        <authorList>
            <person name="Nnadi N.E."/>
            <person name="Vos R."/>
            <person name="Hasami M.H."/>
            <person name="Devisetty U.K."/>
            <person name="Aguiy J.C."/>
        </authorList>
    </citation>
    <scope>NUCLEOTIDE SEQUENCE [LARGE SCALE GENOMIC DNA]</scope>
    <source>
        <strain evidence="1">JCA_2017</strain>
    </source>
</reference>
<sequence>MIVQAGKVHAKDPVISFSKVDYHDIQPHQDDLMVISIVVAYYKVERVLVDQRSSTNIEEAERPQLVYNLKEIQIGSKSTKTTKIGGGLGSEEEKQMICFLKKNKDIFAWAPKDMSEIDLDFLCHQLSIAPRARPIA</sequence>
<evidence type="ECO:0008006" key="3">
    <source>
        <dbReference type="Google" id="ProtNLM"/>
    </source>
</evidence>
<dbReference type="EMBL" id="QJKJ01011736">
    <property type="protein sequence ID" value="RDX70362.1"/>
    <property type="molecule type" value="Genomic_DNA"/>
</dbReference>
<proteinExistence type="predicted"/>
<feature type="non-terminal residue" evidence="1">
    <location>
        <position position="1"/>
    </location>
</feature>
<comment type="caution">
    <text evidence="1">The sequence shown here is derived from an EMBL/GenBank/DDBJ whole genome shotgun (WGS) entry which is preliminary data.</text>
</comment>
<evidence type="ECO:0000313" key="2">
    <source>
        <dbReference type="Proteomes" id="UP000257109"/>
    </source>
</evidence>
<gene>
    <name evidence="1" type="ORF">CR513_50396</name>
</gene>
<accession>A0A371EWF6</accession>
<dbReference type="AlphaFoldDB" id="A0A371EWF6"/>
<evidence type="ECO:0000313" key="1">
    <source>
        <dbReference type="EMBL" id="RDX70362.1"/>
    </source>
</evidence>
<dbReference type="OrthoDB" id="1928766at2759"/>
<organism evidence="1 2">
    <name type="scientific">Mucuna pruriens</name>
    <name type="common">Velvet bean</name>
    <name type="synonym">Dolichos pruriens</name>
    <dbReference type="NCBI Taxonomy" id="157652"/>
    <lineage>
        <taxon>Eukaryota</taxon>
        <taxon>Viridiplantae</taxon>
        <taxon>Streptophyta</taxon>
        <taxon>Embryophyta</taxon>
        <taxon>Tracheophyta</taxon>
        <taxon>Spermatophyta</taxon>
        <taxon>Magnoliopsida</taxon>
        <taxon>eudicotyledons</taxon>
        <taxon>Gunneridae</taxon>
        <taxon>Pentapetalae</taxon>
        <taxon>rosids</taxon>
        <taxon>fabids</taxon>
        <taxon>Fabales</taxon>
        <taxon>Fabaceae</taxon>
        <taxon>Papilionoideae</taxon>
        <taxon>50 kb inversion clade</taxon>
        <taxon>NPAAA clade</taxon>
        <taxon>indigoferoid/millettioid clade</taxon>
        <taxon>Phaseoleae</taxon>
        <taxon>Mucuna</taxon>
    </lineage>
</organism>
<protein>
    <recommendedName>
        <fullName evidence="3">Reverse transcriptase domain-containing protein</fullName>
    </recommendedName>
</protein>
<keyword evidence="2" id="KW-1185">Reference proteome</keyword>
<name>A0A371EWF6_MUCPR</name>
<dbReference type="Proteomes" id="UP000257109">
    <property type="component" value="Unassembled WGS sequence"/>
</dbReference>